<dbReference type="InterPro" id="IPR001466">
    <property type="entry name" value="Beta-lactam-related"/>
</dbReference>
<evidence type="ECO:0000259" key="1">
    <source>
        <dbReference type="Pfam" id="PF00144"/>
    </source>
</evidence>
<dbReference type="PANTHER" id="PTHR46825">
    <property type="entry name" value="D-ALANYL-D-ALANINE-CARBOXYPEPTIDASE/ENDOPEPTIDASE AMPH"/>
    <property type="match status" value="1"/>
</dbReference>
<dbReference type="SUPFAM" id="SSF56601">
    <property type="entry name" value="beta-lactamase/transpeptidase-like"/>
    <property type="match status" value="1"/>
</dbReference>
<dbReference type="GO" id="GO:0009002">
    <property type="term" value="F:serine-type D-Ala-D-Ala carboxypeptidase activity"/>
    <property type="evidence" value="ECO:0007669"/>
    <property type="project" value="UniProtKB-EC"/>
</dbReference>
<dbReference type="PANTHER" id="PTHR46825:SF7">
    <property type="entry name" value="D-ALANYL-D-ALANINE CARBOXYPEPTIDASE"/>
    <property type="match status" value="1"/>
</dbReference>
<accession>A0A7Y9DRH1</accession>
<keyword evidence="2" id="KW-0645">Protease</keyword>
<gene>
    <name evidence="2" type="ORF">BJ983_000270</name>
</gene>
<name>A0A7Y9DRH1_9PSEU</name>
<comment type="caution">
    <text evidence="2">The sequence shown here is derived from an EMBL/GenBank/DDBJ whole genome shotgun (WGS) entry which is preliminary data.</text>
</comment>
<feature type="domain" description="Beta-lactamase-related" evidence="1">
    <location>
        <begin position="24"/>
        <end position="346"/>
    </location>
</feature>
<proteinExistence type="predicted"/>
<sequence>MLASAAQADARPKPPAPEDVALDQALQRLVTMAGGPPGVIAVVQRNRDRQVHAAGTSEVGRNRLPRDTDTMHIASTAKAFSGAAALTLVQQRRLGLDDTIGQRRPDLPRAWHPATLRQLLNHTSGVPDLLSSPDIGPAISASPGKAPAPRQLLDFVANRPLENPGTYHYSNSDNIIVGLFVESVTGQPYDRALDRLVSRPLGLRATSLPAGPELRPRPFIHGYDPDPGVAPTAKDDVSEFIAGGWSWASGGIVSTPADLNTFIRGYVGGDLFNRRIQNEQAQFVSGGSEPTGPGTNTAGLALFRYDTRCGTVFGHTGNTFGYTQFMAASRDGRRSVTMSINLQRTQKNTGQEAEVFATLRAAEEDAVCAALAPR</sequence>
<dbReference type="EMBL" id="JACCBN010000001">
    <property type="protein sequence ID" value="NYD34168.1"/>
    <property type="molecule type" value="Genomic_DNA"/>
</dbReference>
<dbReference type="Proteomes" id="UP000535890">
    <property type="component" value="Unassembled WGS sequence"/>
</dbReference>
<dbReference type="InterPro" id="IPR050491">
    <property type="entry name" value="AmpC-like"/>
</dbReference>
<dbReference type="InterPro" id="IPR012338">
    <property type="entry name" value="Beta-lactam/transpept-like"/>
</dbReference>
<evidence type="ECO:0000313" key="3">
    <source>
        <dbReference type="Proteomes" id="UP000535890"/>
    </source>
</evidence>
<evidence type="ECO:0000313" key="2">
    <source>
        <dbReference type="EMBL" id="NYD34168.1"/>
    </source>
</evidence>
<reference evidence="2 3" key="1">
    <citation type="submission" date="2020-07" db="EMBL/GenBank/DDBJ databases">
        <title>Sequencing the genomes of 1000 actinobacteria strains.</title>
        <authorList>
            <person name="Klenk H.-P."/>
        </authorList>
    </citation>
    <scope>NUCLEOTIDE SEQUENCE [LARGE SCALE GENOMIC DNA]</scope>
    <source>
        <strain evidence="2 3">DSM 45772</strain>
    </source>
</reference>
<dbReference type="Pfam" id="PF00144">
    <property type="entry name" value="Beta-lactamase"/>
    <property type="match status" value="1"/>
</dbReference>
<keyword evidence="2" id="KW-0121">Carboxypeptidase</keyword>
<dbReference type="RefSeq" id="WP_179792146.1">
    <property type="nucleotide sequence ID" value="NZ_BAABHP010000012.1"/>
</dbReference>
<keyword evidence="3" id="KW-1185">Reference proteome</keyword>
<protein>
    <submittedName>
        <fullName evidence="2">D-alanyl-D-alanine carboxypeptidase</fullName>
        <ecNumber evidence="2">3.4.16.4</ecNumber>
    </submittedName>
</protein>
<dbReference type="AlphaFoldDB" id="A0A7Y9DRH1"/>
<dbReference type="EC" id="3.4.16.4" evidence="2"/>
<dbReference type="Gene3D" id="3.40.710.10">
    <property type="entry name" value="DD-peptidase/beta-lactamase superfamily"/>
    <property type="match status" value="1"/>
</dbReference>
<keyword evidence="2" id="KW-0378">Hydrolase</keyword>
<organism evidence="2 3">
    <name type="scientific">Actinomycetospora corticicola</name>
    <dbReference type="NCBI Taxonomy" id="663602"/>
    <lineage>
        <taxon>Bacteria</taxon>
        <taxon>Bacillati</taxon>
        <taxon>Actinomycetota</taxon>
        <taxon>Actinomycetes</taxon>
        <taxon>Pseudonocardiales</taxon>
        <taxon>Pseudonocardiaceae</taxon>
        <taxon>Actinomycetospora</taxon>
    </lineage>
</organism>